<name>A0AA96LRA8_9BACL</name>
<organism evidence="5 6">
    <name type="scientific">Paenibacillus roseopurpureus</name>
    <dbReference type="NCBI Taxonomy" id="2918901"/>
    <lineage>
        <taxon>Bacteria</taxon>
        <taxon>Bacillati</taxon>
        <taxon>Bacillota</taxon>
        <taxon>Bacilli</taxon>
        <taxon>Bacillales</taxon>
        <taxon>Paenibacillaceae</taxon>
        <taxon>Paenibacillus</taxon>
    </lineage>
</organism>
<dbReference type="EMBL" id="CP130319">
    <property type="protein sequence ID" value="WNR45856.1"/>
    <property type="molecule type" value="Genomic_DNA"/>
</dbReference>
<dbReference type="AlphaFoldDB" id="A0AA96LRA8"/>
<dbReference type="Proteomes" id="UP001304650">
    <property type="component" value="Chromosome"/>
</dbReference>
<evidence type="ECO:0000313" key="5">
    <source>
        <dbReference type="EMBL" id="WNR45856.1"/>
    </source>
</evidence>
<keyword evidence="1" id="KW-0597">Phosphoprotein</keyword>
<dbReference type="SUPFAM" id="SSF55890">
    <property type="entry name" value="Sporulation response regulatory protein Spo0B"/>
    <property type="match status" value="1"/>
</dbReference>
<dbReference type="GO" id="GO:0000155">
    <property type="term" value="F:phosphorelay sensor kinase activity"/>
    <property type="evidence" value="ECO:0007669"/>
    <property type="project" value="InterPro"/>
</dbReference>
<evidence type="ECO:0000259" key="4">
    <source>
        <dbReference type="Pfam" id="PF14689"/>
    </source>
</evidence>
<dbReference type="KEGG" id="proo:MJB10_07070"/>
<dbReference type="Gene3D" id="3.30.565.30">
    <property type="entry name" value="Sporulation initiation phosphotransferase B (SpoOB), C-terminal domain"/>
    <property type="match status" value="1"/>
</dbReference>
<gene>
    <name evidence="5" type="ORF">MJB10_07070</name>
</gene>
<evidence type="ECO:0000313" key="6">
    <source>
        <dbReference type="Proteomes" id="UP001304650"/>
    </source>
</evidence>
<proteinExistence type="predicted"/>
<protein>
    <submittedName>
        <fullName evidence="5">Spo0B domain-containing protein</fullName>
    </submittedName>
</protein>
<sequence length="251" mass="28953">MKRARGTQVYLLALVLVGLTGMLIGQSWMVRCAFLCVILASGYMYWNLEARRLGEASVSKLSQERRDAHHELIAVVNRLRHDWMNDAQILFGYIQMKKFDNLRPYMEKIKLTMQQESNLSKLGIPSLIAYLLQFRVKSKTLELHVDIEQEINLGQLPLPDGLIESLIRQVVACVQESITFEDGESGTLSLEFDLQEDSLLLDFVYQGPYERERLEQSVATQFASEGNQYLLENEDWHEEEASITLRLPFHI</sequence>
<dbReference type="Pfam" id="PF14689">
    <property type="entry name" value="SPOB_a"/>
    <property type="match status" value="1"/>
</dbReference>
<evidence type="ECO:0000256" key="1">
    <source>
        <dbReference type="ARBA" id="ARBA00022553"/>
    </source>
</evidence>
<dbReference type="InterPro" id="IPR037100">
    <property type="entry name" value="Spo0B_C_sf"/>
</dbReference>
<keyword evidence="3" id="KW-0418">Kinase</keyword>
<keyword evidence="2" id="KW-0808">Transferase</keyword>
<dbReference type="InterPro" id="IPR016120">
    <property type="entry name" value="Sig_transdc_His_kin_SpoOB"/>
</dbReference>
<evidence type="ECO:0000256" key="2">
    <source>
        <dbReference type="ARBA" id="ARBA00022679"/>
    </source>
</evidence>
<dbReference type="RefSeq" id="WP_314802969.1">
    <property type="nucleotide sequence ID" value="NZ_CP130319.1"/>
</dbReference>
<dbReference type="InterPro" id="IPR039506">
    <property type="entry name" value="SPOB_a"/>
</dbReference>
<reference evidence="5" key="1">
    <citation type="submission" date="2022-02" db="EMBL/GenBank/DDBJ databases">
        <title>Paenibacillus sp. MBLB1832 Whole Genome Shotgun Sequencing.</title>
        <authorList>
            <person name="Hwang C.Y."/>
            <person name="Cho E.-S."/>
            <person name="Seo M.-J."/>
        </authorList>
    </citation>
    <scope>NUCLEOTIDE SEQUENCE</scope>
    <source>
        <strain evidence="5">MBLB1832</strain>
    </source>
</reference>
<feature type="domain" description="SpoOB alpha-helical" evidence="4">
    <location>
        <begin position="70"/>
        <end position="122"/>
    </location>
</feature>
<evidence type="ECO:0000256" key="3">
    <source>
        <dbReference type="ARBA" id="ARBA00022777"/>
    </source>
</evidence>
<dbReference type="Gene3D" id="1.10.287.130">
    <property type="match status" value="1"/>
</dbReference>
<keyword evidence="6" id="KW-1185">Reference proteome</keyword>
<accession>A0AA96LRA8</accession>